<feature type="repeat" description="TPR" evidence="3">
    <location>
        <begin position="531"/>
        <end position="564"/>
    </location>
</feature>
<gene>
    <name evidence="5" type="ORF">G3M78_05730</name>
</gene>
<dbReference type="Proteomes" id="UP000594464">
    <property type="component" value="Chromosome"/>
</dbReference>
<keyword evidence="4" id="KW-0812">Transmembrane</keyword>
<dbReference type="Pfam" id="PF14559">
    <property type="entry name" value="TPR_19"/>
    <property type="match status" value="1"/>
</dbReference>
<keyword evidence="4" id="KW-0472">Membrane</keyword>
<feature type="repeat" description="TPR" evidence="3">
    <location>
        <begin position="430"/>
        <end position="463"/>
    </location>
</feature>
<evidence type="ECO:0000256" key="3">
    <source>
        <dbReference type="PROSITE-ProRule" id="PRU00339"/>
    </source>
</evidence>
<feature type="transmembrane region" description="Helical" evidence="4">
    <location>
        <begin position="92"/>
        <end position="110"/>
    </location>
</feature>
<protein>
    <submittedName>
        <fullName evidence="5">Tetratricopeptide repeat protein</fullName>
    </submittedName>
</protein>
<sequence length="585" mass="66116">MNSFTSLRALRIGLFFLAVLPMSASLGNDFVLWDDPAYITENKFIQSFSFENLQRFALELHMGNWHPLTWFSHAVDVAVFGLNPMGHHLTNLLLHGLNAILVFIVFQLLWRSAKGEDLSLSETLACFSASLLFAIHPLRVESVVWASERKDVLCALFSLLCYGLYLSYAQEENRRARQQYYWASWGCLALALMSKPMAATAPLVLLLWDVYPLNRWNRVDARRLIVEKIPFIALIAGATVLALVAQKGAGAMLSVERLGWDERIMNAVHSGFFYLQKTLVPLGLSALYPFAEERVFWSAWFLGPALFFILLVGGGVWLWRGTLRSPALLAVVLYYAITLAPVAGVIQVGTQAAADRYTYLPTLGFYLLAAWLAWRGIESISEKHRRWVCLLALVTLYTVLAALTHRQTLVWADTASLWQNTARLYPDNLGRVHFTLAKIHDDAGRWREAEQGFLNAIRIDPKDIPARNRLGLLYSKLKRWEEAEAAFRSVLAIRVDAKTLNNLGLLYLQKGDFQAAEDRYKEALQAEPGMMEARANLGYLYMKQGKLDSAEEQLRLALQADPENAGIQRLWKLLQIDKADPLPNP</sequence>
<dbReference type="AlphaFoldDB" id="A0A7T0G306"/>
<evidence type="ECO:0000256" key="2">
    <source>
        <dbReference type="ARBA" id="ARBA00022803"/>
    </source>
</evidence>
<accession>A0A7T0G306</accession>
<keyword evidence="2 3" id="KW-0802">TPR repeat</keyword>
<feature type="repeat" description="TPR" evidence="3">
    <location>
        <begin position="497"/>
        <end position="530"/>
    </location>
</feature>
<dbReference type="PANTHER" id="PTHR44227">
    <property type="match status" value="1"/>
</dbReference>
<feature type="transmembrane region" description="Helical" evidence="4">
    <location>
        <begin position="228"/>
        <end position="246"/>
    </location>
</feature>
<feature type="transmembrane region" description="Helical" evidence="4">
    <location>
        <begin position="297"/>
        <end position="319"/>
    </location>
</feature>
<dbReference type="SUPFAM" id="SSF48452">
    <property type="entry name" value="TPR-like"/>
    <property type="match status" value="1"/>
</dbReference>
<dbReference type="KEGG" id="nva:G3M78_05730"/>
<dbReference type="PANTHER" id="PTHR44227:SF3">
    <property type="entry name" value="PROTEIN O-MANNOSYL-TRANSFERASE TMTC4"/>
    <property type="match status" value="1"/>
</dbReference>
<organism evidence="5 6">
    <name type="scientific">Candidatus Nitrohelix vancouverensis</name>
    <dbReference type="NCBI Taxonomy" id="2705534"/>
    <lineage>
        <taxon>Bacteria</taxon>
        <taxon>Pseudomonadati</taxon>
        <taxon>Nitrospinota/Tectimicrobiota group</taxon>
        <taxon>Nitrospinota</taxon>
        <taxon>Nitrospinia</taxon>
        <taxon>Nitrospinales</taxon>
        <taxon>Nitrospinaceae</taxon>
        <taxon>Candidatus Nitrohelix</taxon>
    </lineage>
</organism>
<keyword evidence="1" id="KW-0677">Repeat</keyword>
<feature type="transmembrane region" description="Helical" evidence="4">
    <location>
        <begin position="180"/>
        <end position="208"/>
    </location>
</feature>
<dbReference type="PROSITE" id="PS50005">
    <property type="entry name" value="TPR"/>
    <property type="match status" value="3"/>
</dbReference>
<dbReference type="SMART" id="SM00028">
    <property type="entry name" value="TPR"/>
    <property type="match status" value="4"/>
</dbReference>
<dbReference type="Gene3D" id="1.25.40.10">
    <property type="entry name" value="Tetratricopeptide repeat domain"/>
    <property type="match status" value="1"/>
</dbReference>
<feature type="transmembrane region" description="Helical" evidence="4">
    <location>
        <begin position="386"/>
        <end position="404"/>
    </location>
</feature>
<evidence type="ECO:0000256" key="4">
    <source>
        <dbReference type="SAM" id="Phobius"/>
    </source>
</evidence>
<feature type="transmembrane region" description="Helical" evidence="4">
    <location>
        <begin position="326"/>
        <end position="346"/>
    </location>
</feature>
<proteinExistence type="predicted"/>
<reference evidence="6" key="1">
    <citation type="submission" date="2020-02" db="EMBL/GenBank/DDBJ databases">
        <title>Genomic and physiological characterization of two novel Nitrospinaceae genera.</title>
        <authorList>
            <person name="Mueller A.J."/>
            <person name="Jung M.-Y."/>
            <person name="Strachan C.R."/>
            <person name="Herbold C.W."/>
            <person name="Kirkegaard R.H."/>
            <person name="Daims H."/>
        </authorList>
    </citation>
    <scope>NUCLEOTIDE SEQUENCE [LARGE SCALE GENOMIC DNA]</scope>
</reference>
<dbReference type="InterPro" id="IPR011990">
    <property type="entry name" value="TPR-like_helical_dom_sf"/>
</dbReference>
<dbReference type="Pfam" id="PF13431">
    <property type="entry name" value="TPR_17"/>
    <property type="match status" value="1"/>
</dbReference>
<dbReference type="PROSITE" id="PS50293">
    <property type="entry name" value="TPR_REGION"/>
    <property type="match status" value="2"/>
</dbReference>
<dbReference type="InterPro" id="IPR052346">
    <property type="entry name" value="O-mannosyl-transferase_TMTC"/>
</dbReference>
<feature type="transmembrane region" description="Helical" evidence="4">
    <location>
        <begin position="358"/>
        <end position="374"/>
    </location>
</feature>
<name>A0A7T0G306_9BACT</name>
<feature type="transmembrane region" description="Helical" evidence="4">
    <location>
        <begin position="152"/>
        <end position="168"/>
    </location>
</feature>
<dbReference type="EMBL" id="CP048620">
    <property type="protein sequence ID" value="QPJ64910.1"/>
    <property type="molecule type" value="Genomic_DNA"/>
</dbReference>
<evidence type="ECO:0000256" key="1">
    <source>
        <dbReference type="ARBA" id="ARBA00022737"/>
    </source>
</evidence>
<keyword evidence="4" id="KW-1133">Transmembrane helix</keyword>
<dbReference type="InterPro" id="IPR019734">
    <property type="entry name" value="TPR_rpt"/>
</dbReference>
<evidence type="ECO:0000313" key="6">
    <source>
        <dbReference type="Proteomes" id="UP000594464"/>
    </source>
</evidence>
<evidence type="ECO:0000313" key="5">
    <source>
        <dbReference type="EMBL" id="QPJ64910.1"/>
    </source>
</evidence>